<evidence type="ECO:0008006" key="5">
    <source>
        <dbReference type="Google" id="ProtNLM"/>
    </source>
</evidence>
<name>A0A378II12_9GAMM</name>
<dbReference type="SUPFAM" id="SSF52058">
    <property type="entry name" value="L domain-like"/>
    <property type="match status" value="1"/>
</dbReference>
<dbReference type="EMBL" id="LNXX01000019">
    <property type="protein sequence ID" value="KTC88189.1"/>
    <property type="molecule type" value="Genomic_DNA"/>
</dbReference>
<proteinExistence type="predicted"/>
<dbReference type="EMBL" id="UGNX01000001">
    <property type="protein sequence ID" value="STX34570.1"/>
    <property type="molecule type" value="Genomic_DNA"/>
</dbReference>
<reference evidence="2 4" key="2">
    <citation type="submission" date="2018-06" db="EMBL/GenBank/DDBJ databases">
        <authorList>
            <consortium name="Pathogen Informatics"/>
            <person name="Doyle S."/>
        </authorList>
    </citation>
    <scope>NUCLEOTIDE SEQUENCE [LARGE SCALE GENOMIC DNA]</scope>
    <source>
        <strain evidence="2 4">NCTC12438</strain>
    </source>
</reference>
<evidence type="ECO:0000313" key="3">
    <source>
        <dbReference type="Proteomes" id="UP000054854"/>
    </source>
</evidence>
<dbReference type="Proteomes" id="UP000255316">
    <property type="component" value="Unassembled WGS sequence"/>
</dbReference>
<dbReference type="Gene3D" id="3.80.10.10">
    <property type="entry name" value="Ribonuclease Inhibitor"/>
    <property type="match status" value="1"/>
</dbReference>
<dbReference type="InterPro" id="IPR032675">
    <property type="entry name" value="LRR_dom_sf"/>
</dbReference>
<protein>
    <recommendedName>
        <fullName evidence="5">Leucine rich repeat protein</fullName>
    </recommendedName>
</protein>
<gene>
    <name evidence="1" type="ORF">Lcin_1590</name>
    <name evidence="2" type="ORF">NCTC12438_01170</name>
</gene>
<keyword evidence="3" id="KW-1185">Reference proteome</keyword>
<sequence length="50" mass="5954">MLLYLDLRNNDLSELPTSLLQLKYLEKIDLRCNHKLMSIVHQFKILVKAK</sequence>
<organism evidence="2 4">
    <name type="scientific">Legionella cincinnatiensis</name>
    <dbReference type="NCBI Taxonomy" id="28085"/>
    <lineage>
        <taxon>Bacteria</taxon>
        <taxon>Pseudomonadati</taxon>
        <taxon>Pseudomonadota</taxon>
        <taxon>Gammaproteobacteria</taxon>
        <taxon>Legionellales</taxon>
        <taxon>Legionellaceae</taxon>
        <taxon>Legionella</taxon>
    </lineage>
</organism>
<evidence type="ECO:0000313" key="2">
    <source>
        <dbReference type="EMBL" id="STX34570.1"/>
    </source>
</evidence>
<dbReference type="AlphaFoldDB" id="A0A378II12"/>
<evidence type="ECO:0000313" key="4">
    <source>
        <dbReference type="Proteomes" id="UP000255316"/>
    </source>
</evidence>
<reference evidence="1 3" key="1">
    <citation type="submission" date="2015-11" db="EMBL/GenBank/DDBJ databases">
        <title>Genomic analysis of 38 Legionella species identifies large and diverse effector repertoires.</title>
        <authorList>
            <person name="Burstein D."/>
            <person name="Amaro F."/>
            <person name="Zusman T."/>
            <person name="Lifshitz Z."/>
            <person name="Cohen O."/>
            <person name="Gilbert J.A."/>
            <person name="Pupko T."/>
            <person name="Shuman H.A."/>
            <person name="Segal G."/>
        </authorList>
    </citation>
    <scope>NUCLEOTIDE SEQUENCE [LARGE SCALE GENOMIC DNA]</scope>
    <source>
        <strain evidence="1 3">CDC#72-OH-14</strain>
    </source>
</reference>
<accession>A0A378II12</accession>
<dbReference type="Proteomes" id="UP000054854">
    <property type="component" value="Unassembled WGS sequence"/>
</dbReference>
<evidence type="ECO:0000313" key="1">
    <source>
        <dbReference type="EMBL" id="KTC88189.1"/>
    </source>
</evidence>